<organism evidence="1 2">
    <name type="scientific">Cyclotella atomus</name>
    <dbReference type="NCBI Taxonomy" id="382360"/>
    <lineage>
        <taxon>Eukaryota</taxon>
        <taxon>Sar</taxon>
        <taxon>Stramenopiles</taxon>
        <taxon>Ochrophyta</taxon>
        <taxon>Bacillariophyta</taxon>
        <taxon>Coscinodiscophyceae</taxon>
        <taxon>Thalassiosirophycidae</taxon>
        <taxon>Stephanodiscales</taxon>
        <taxon>Stephanodiscaceae</taxon>
        <taxon>Cyclotella</taxon>
    </lineage>
</organism>
<proteinExistence type="predicted"/>
<protein>
    <submittedName>
        <fullName evidence="1">Uncharacterized protein</fullName>
    </submittedName>
</protein>
<comment type="caution">
    <text evidence="1">The sequence shown here is derived from an EMBL/GenBank/DDBJ whole genome shotgun (WGS) entry which is preliminary data.</text>
</comment>
<sequence>MVPTATAPKQSRKLNLQEITSSEDLALLKAQDPFMYYSIPSVKEATLKGRDVDVSTLDHADAASSGTFHDGNVTRQTRLTFEFASHKG</sequence>
<dbReference type="Proteomes" id="UP001530400">
    <property type="component" value="Unassembled WGS sequence"/>
</dbReference>
<accession>A0ABD3NGD0</accession>
<keyword evidence="2" id="KW-1185">Reference proteome</keyword>
<name>A0ABD3NGD0_9STRA</name>
<dbReference type="EMBL" id="JALLPJ020001168">
    <property type="protein sequence ID" value="KAL3775068.1"/>
    <property type="molecule type" value="Genomic_DNA"/>
</dbReference>
<evidence type="ECO:0000313" key="1">
    <source>
        <dbReference type="EMBL" id="KAL3775068.1"/>
    </source>
</evidence>
<reference evidence="1 2" key="1">
    <citation type="submission" date="2024-10" db="EMBL/GenBank/DDBJ databases">
        <title>Updated reference genomes for cyclostephanoid diatoms.</title>
        <authorList>
            <person name="Roberts W.R."/>
            <person name="Alverson A.J."/>
        </authorList>
    </citation>
    <scope>NUCLEOTIDE SEQUENCE [LARGE SCALE GENOMIC DNA]</scope>
    <source>
        <strain evidence="1 2">AJA010-31</strain>
    </source>
</reference>
<gene>
    <name evidence="1" type="ORF">ACHAWO_010877</name>
</gene>
<evidence type="ECO:0000313" key="2">
    <source>
        <dbReference type="Proteomes" id="UP001530400"/>
    </source>
</evidence>
<dbReference type="AlphaFoldDB" id="A0ABD3NGD0"/>